<protein>
    <recommendedName>
        <fullName evidence="11">Molybdopterin molybdenumtransferase</fullName>
        <ecNumber evidence="11">2.10.1.1</ecNumber>
    </recommendedName>
</protein>
<dbReference type="PROSITE" id="PS01079">
    <property type="entry name" value="MOCF_BIOSYNTHESIS_2"/>
    <property type="match status" value="1"/>
</dbReference>
<dbReference type="AlphaFoldDB" id="A0A6C2U5X8"/>
<dbReference type="PANTHER" id="PTHR10192:SF5">
    <property type="entry name" value="GEPHYRIN"/>
    <property type="match status" value="1"/>
</dbReference>
<sequence>MITFDEAYAIVMDNCLALGSETVPLEQSLGRVLAEPVLSDIDMPPFNKSAMDGYACRRADIRNELTVVEELPAGVAPTKTIGANECAKIMTGSMVPQGADCVIMVEDTVEVSATTIRYTEEETKTNICTRGEDIRAGDEVLAKGAVIQPQHIAVLATVGCTQPRVAKQPRVGIISTGSELVEPSEKATGAKIRNSNGWQLAAQVEQMGCLATNMGIAVDDEEALAAAIGKAMAENDVVMLSGGVSMGDYDLVPGILKNNGIELLFTSVAIKPGRPSTFGVGEQVRVFALPGNPVATYMQFEALVKPFLFNMMGHAFRPRHVCAKLNRDLRLKPAKRSAIIPIRFTAPDRVEPIEYHGSAHINALCSADGFLLCPSEGSSFKQDEEVDVRLF</sequence>
<comment type="pathway">
    <text evidence="3 11">Cofactor biosynthesis; molybdopterin biosynthesis.</text>
</comment>
<dbReference type="SUPFAM" id="SSF63882">
    <property type="entry name" value="MoeA N-terminal region -like"/>
    <property type="match status" value="1"/>
</dbReference>
<dbReference type="GO" id="GO:0046872">
    <property type="term" value="F:metal ion binding"/>
    <property type="evidence" value="ECO:0007669"/>
    <property type="project" value="UniProtKB-UniRule"/>
</dbReference>
<dbReference type="EC" id="2.10.1.1" evidence="11"/>
<dbReference type="CDD" id="cd00887">
    <property type="entry name" value="MoeA"/>
    <property type="match status" value="1"/>
</dbReference>
<dbReference type="SUPFAM" id="SSF53218">
    <property type="entry name" value="Molybdenum cofactor biosynthesis proteins"/>
    <property type="match status" value="1"/>
</dbReference>
<dbReference type="NCBIfam" id="TIGR00177">
    <property type="entry name" value="molyb_syn"/>
    <property type="match status" value="1"/>
</dbReference>
<organism evidence="13 14">
    <name type="scientific">Pontiella desulfatans</name>
    <dbReference type="NCBI Taxonomy" id="2750659"/>
    <lineage>
        <taxon>Bacteria</taxon>
        <taxon>Pseudomonadati</taxon>
        <taxon>Kiritimatiellota</taxon>
        <taxon>Kiritimatiellia</taxon>
        <taxon>Kiritimatiellales</taxon>
        <taxon>Pontiellaceae</taxon>
        <taxon>Pontiella</taxon>
    </lineage>
</organism>
<evidence type="ECO:0000256" key="10">
    <source>
        <dbReference type="ARBA" id="ARBA00047317"/>
    </source>
</evidence>
<evidence type="ECO:0000256" key="4">
    <source>
        <dbReference type="ARBA" id="ARBA00010763"/>
    </source>
</evidence>
<dbReference type="Pfam" id="PF03453">
    <property type="entry name" value="MoeA_N"/>
    <property type="match status" value="1"/>
</dbReference>
<keyword evidence="5 11" id="KW-0500">Molybdenum</keyword>
<evidence type="ECO:0000256" key="5">
    <source>
        <dbReference type="ARBA" id="ARBA00022505"/>
    </source>
</evidence>
<dbReference type="Gene3D" id="2.40.340.10">
    <property type="entry name" value="MoeA, C-terminal, domain IV"/>
    <property type="match status" value="1"/>
</dbReference>
<name>A0A6C2U5X8_PONDE</name>
<comment type="function">
    <text evidence="2 11">Catalyzes the insertion of molybdate into adenylated molybdopterin with the concomitant release of AMP.</text>
</comment>
<dbReference type="InterPro" id="IPR036688">
    <property type="entry name" value="MoeA_C_domain_IV_sf"/>
</dbReference>
<dbReference type="InterPro" id="IPR038987">
    <property type="entry name" value="MoeA-like"/>
</dbReference>
<dbReference type="Gene3D" id="3.90.105.10">
    <property type="entry name" value="Molybdopterin biosynthesis moea protein, domain 2"/>
    <property type="match status" value="1"/>
</dbReference>
<dbReference type="Proteomes" id="UP000366872">
    <property type="component" value="Unassembled WGS sequence"/>
</dbReference>
<evidence type="ECO:0000256" key="7">
    <source>
        <dbReference type="ARBA" id="ARBA00022723"/>
    </source>
</evidence>
<keyword evidence="14" id="KW-1185">Reference proteome</keyword>
<comment type="catalytic activity">
    <reaction evidence="10">
        <text>adenylyl-molybdopterin + molybdate = Mo-molybdopterin + AMP + H(+)</text>
        <dbReference type="Rhea" id="RHEA:35047"/>
        <dbReference type="ChEBI" id="CHEBI:15378"/>
        <dbReference type="ChEBI" id="CHEBI:36264"/>
        <dbReference type="ChEBI" id="CHEBI:62727"/>
        <dbReference type="ChEBI" id="CHEBI:71302"/>
        <dbReference type="ChEBI" id="CHEBI:456215"/>
        <dbReference type="EC" id="2.10.1.1"/>
    </reaction>
</comment>
<dbReference type="GO" id="GO:0005829">
    <property type="term" value="C:cytosol"/>
    <property type="evidence" value="ECO:0007669"/>
    <property type="project" value="TreeGrafter"/>
</dbReference>
<evidence type="ECO:0000256" key="6">
    <source>
        <dbReference type="ARBA" id="ARBA00022679"/>
    </source>
</evidence>
<evidence type="ECO:0000256" key="11">
    <source>
        <dbReference type="RuleBase" id="RU365090"/>
    </source>
</evidence>
<proteinExistence type="inferred from homology"/>
<evidence type="ECO:0000256" key="3">
    <source>
        <dbReference type="ARBA" id="ARBA00005046"/>
    </source>
</evidence>
<dbReference type="UniPathway" id="UPA00344"/>
<dbReference type="PANTHER" id="PTHR10192">
    <property type="entry name" value="MOLYBDOPTERIN BIOSYNTHESIS PROTEIN"/>
    <property type="match status" value="1"/>
</dbReference>
<comment type="similarity">
    <text evidence="4 11">Belongs to the MoeA family.</text>
</comment>
<dbReference type="GO" id="GO:0006777">
    <property type="term" value="P:Mo-molybdopterin cofactor biosynthetic process"/>
    <property type="evidence" value="ECO:0007669"/>
    <property type="project" value="UniProtKB-UniRule"/>
</dbReference>
<dbReference type="GO" id="GO:0061599">
    <property type="term" value="F:molybdopterin molybdotransferase activity"/>
    <property type="evidence" value="ECO:0007669"/>
    <property type="project" value="UniProtKB-UniRule"/>
</dbReference>
<evidence type="ECO:0000313" key="13">
    <source>
        <dbReference type="EMBL" id="VGO15482.1"/>
    </source>
</evidence>
<dbReference type="EMBL" id="CAAHFG010000002">
    <property type="protein sequence ID" value="VGO15482.1"/>
    <property type="molecule type" value="Genomic_DNA"/>
</dbReference>
<evidence type="ECO:0000256" key="8">
    <source>
        <dbReference type="ARBA" id="ARBA00022842"/>
    </source>
</evidence>
<dbReference type="InterPro" id="IPR001453">
    <property type="entry name" value="MoaB/Mog_dom"/>
</dbReference>
<evidence type="ECO:0000256" key="1">
    <source>
        <dbReference type="ARBA" id="ARBA00001946"/>
    </source>
</evidence>
<dbReference type="InterPro" id="IPR036135">
    <property type="entry name" value="MoeA_linker/N_sf"/>
</dbReference>
<dbReference type="RefSeq" id="WP_136081041.1">
    <property type="nucleotide sequence ID" value="NZ_CAAHFG010000002.1"/>
</dbReference>
<evidence type="ECO:0000259" key="12">
    <source>
        <dbReference type="SMART" id="SM00852"/>
    </source>
</evidence>
<dbReference type="FunFam" id="3.40.980.10:FF:000004">
    <property type="entry name" value="Molybdopterin molybdenumtransferase"/>
    <property type="match status" value="1"/>
</dbReference>
<dbReference type="Pfam" id="PF00994">
    <property type="entry name" value="MoCF_biosynth"/>
    <property type="match status" value="1"/>
</dbReference>
<dbReference type="InterPro" id="IPR005110">
    <property type="entry name" value="MoeA_linker/N"/>
</dbReference>
<dbReference type="Gene3D" id="3.40.980.10">
    <property type="entry name" value="MoaB/Mog-like domain"/>
    <property type="match status" value="1"/>
</dbReference>
<gene>
    <name evidence="13" type="primary">moeA</name>
    <name evidence="13" type="ORF">PDESU_04065</name>
</gene>
<dbReference type="SMART" id="SM00852">
    <property type="entry name" value="MoCF_biosynth"/>
    <property type="match status" value="1"/>
</dbReference>
<keyword evidence="9 11" id="KW-0501">Molybdenum cofactor biosynthesis</keyword>
<accession>A0A6C2U5X8</accession>
<feature type="domain" description="MoaB/Mog" evidence="12">
    <location>
        <begin position="172"/>
        <end position="310"/>
    </location>
</feature>
<dbReference type="NCBIfam" id="NF045515">
    <property type="entry name" value="Glp_gephyrin"/>
    <property type="match status" value="1"/>
</dbReference>
<keyword evidence="7 11" id="KW-0479">Metal-binding</keyword>
<dbReference type="InterPro" id="IPR005111">
    <property type="entry name" value="MoeA_C_domain_IV"/>
</dbReference>
<evidence type="ECO:0000256" key="9">
    <source>
        <dbReference type="ARBA" id="ARBA00023150"/>
    </source>
</evidence>
<evidence type="ECO:0000313" key="14">
    <source>
        <dbReference type="Proteomes" id="UP000366872"/>
    </source>
</evidence>
<keyword evidence="8 11" id="KW-0460">Magnesium</keyword>
<keyword evidence="6 11" id="KW-0808">Transferase</keyword>
<dbReference type="InterPro" id="IPR036425">
    <property type="entry name" value="MoaB/Mog-like_dom_sf"/>
</dbReference>
<dbReference type="Gene3D" id="2.170.190.11">
    <property type="entry name" value="Molybdopterin biosynthesis moea protein, domain 3"/>
    <property type="match status" value="1"/>
</dbReference>
<comment type="cofactor">
    <cofactor evidence="1 11">
        <name>Mg(2+)</name>
        <dbReference type="ChEBI" id="CHEBI:18420"/>
    </cofactor>
</comment>
<dbReference type="Pfam" id="PF03454">
    <property type="entry name" value="MoeA_C"/>
    <property type="match status" value="1"/>
</dbReference>
<evidence type="ECO:0000256" key="2">
    <source>
        <dbReference type="ARBA" id="ARBA00002901"/>
    </source>
</evidence>
<dbReference type="FunFam" id="2.170.190.11:FF:000001">
    <property type="entry name" value="Molybdopterin molybdenumtransferase"/>
    <property type="match status" value="1"/>
</dbReference>
<dbReference type="SUPFAM" id="SSF63867">
    <property type="entry name" value="MoeA C-terminal domain-like"/>
    <property type="match status" value="1"/>
</dbReference>
<dbReference type="InterPro" id="IPR008284">
    <property type="entry name" value="MoCF_biosynth_CS"/>
</dbReference>
<reference evidence="13 14" key="1">
    <citation type="submission" date="2019-04" db="EMBL/GenBank/DDBJ databases">
        <authorList>
            <person name="Van Vliet M D."/>
        </authorList>
    </citation>
    <scope>NUCLEOTIDE SEQUENCE [LARGE SCALE GENOMIC DNA]</scope>
    <source>
        <strain evidence="13 14">F1</strain>
    </source>
</reference>